<evidence type="ECO:0000313" key="1">
    <source>
        <dbReference type="EMBL" id="KAJ2904272.1"/>
    </source>
</evidence>
<sequence length="71" mass="8200">MPPVLLDYTTTHNLTLEISERMYPILCTPLPPLEWSLDISRLQDLPPLNMAPNTNLHAKMIRAIPENKFMK</sequence>
<evidence type="ECO:0000313" key="2">
    <source>
        <dbReference type="Proteomes" id="UP001201980"/>
    </source>
</evidence>
<comment type="caution">
    <text evidence="1">The sequence shown here is derived from an EMBL/GenBank/DDBJ whole genome shotgun (WGS) entry which is preliminary data.</text>
</comment>
<dbReference type="AlphaFoldDB" id="A0AAD5WVK3"/>
<dbReference type="EMBL" id="JAKWBI020000058">
    <property type="protein sequence ID" value="KAJ2904272.1"/>
    <property type="molecule type" value="Genomic_DNA"/>
</dbReference>
<keyword evidence="2" id="KW-1185">Reference proteome</keyword>
<protein>
    <submittedName>
        <fullName evidence="1">Uncharacterized protein</fullName>
    </submittedName>
</protein>
<organism evidence="1 2">
    <name type="scientific">Zalerion maritima</name>
    <dbReference type="NCBI Taxonomy" id="339359"/>
    <lineage>
        <taxon>Eukaryota</taxon>
        <taxon>Fungi</taxon>
        <taxon>Dikarya</taxon>
        <taxon>Ascomycota</taxon>
        <taxon>Pezizomycotina</taxon>
        <taxon>Sordariomycetes</taxon>
        <taxon>Lulworthiomycetidae</taxon>
        <taxon>Lulworthiales</taxon>
        <taxon>Lulworthiaceae</taxon>
        <taxon>Zalerion</taxon>
    </lineage>
</organism>
<dbReference type="Proteomes" id="UP001201980">
    <property type="component" value="Unassembled WGS sequence"/>
</dbReference>
<proteinExistence type="predicted"/>
<name>A0AAD5WVK3_9PEZI</name>
<reference evidence="1" key="1">
    <citation type="submission" date="2022-07" db="EMBL/GenBank/DDBJ databases">
        <title>Draft genome sequence of Zalerion maritima ATCC 34329, a (micro)plastics degrading marine fungus.</title>
        <authorList>
            <person name="Paco A."/>
            <person name="Goncalves M.F.M."/>
            <person name="Rocha-Santos T.A.P."/>
            <person name="Alves A."/>
        </authorList>
    </citation>
    <scope>NUCLEOTIDE SEQUENCE</scope>
    <source>
        <strain evidence="1">ATCC 34329</strain>
    </source>
</reference>
<accession>A0AAD5WVK3</accession>
<gene>
    <name evidence="1" type="ORF">MKZ38_008483</name>
</gene>